<dbReference type="EMBL" id="BARS01038440">
    <property type="protein sequence ID" value="GAG22628.1"/>
    <property type="molecule type" value="Genomic_DNA"/>
</dbReference>
<dbReference type="PANTHER" id="PTHR43343">
    <property type="entry name" value="PEPTIDASE S12"/>
    <property type="match status" value="1"/>
</dbReference>
<keyword evidence="3" id="KW-0472">Membrane</keyword>
<sequence length="217" mass="23654">MNNNKEQFDKCPKDYIKWTIVVAGMVFAFFAYLIYSHITGFDIDVPITELVEEVSETVSSGSIVQTATVEDISAVSKAFLGVEIVSVDEVLAEQLGIPDGHGVLVNSVVPDSPAEKAGLQRGDVIAVINTTATRDVEIFKEVMATLKPGDTVRITYLRDSQKARVYATLTELPATMLTAQTTDTDVTDDSDWGISLSEITSTLRDTYNIPRDVDGIL</sequence>
<dbReference type="AlphaFoldDB" id="X0WDJ2"/>
<dbReference type="PANTHER" id="PTHR43343:SF3">
    <property type="entry name" value="PROTEASE DO-LIKE 8, CHLOROPLASTIC"/>
    <property type="match status" value="1"/>
</dbReference>
<comment type="caution">
    <text evidence="5">The sequence shown here is derived from an EMBL/GenBank/DDBJ whole genome shotgun (WGS) entry which is preliminary data.</text>
</comment>
<dbReference type="SMART" id="SM00228">
    <property type="entry name" value="PDZ"/>
    <property type="match status" value="1"/>
</dbReference>
<dbReference type="InterPro" id="IPR001478">
    <property type="entry name" value="PDZ"/>
</dbReference>
<organism evidence="5">
    <name type="scientific">marine sediment metagenome</name>
    <dbReference type="NCBI Taxonomy" id="412755"/>
    <lineage>
        <taxon>unclassified sequences</taxon>
        <taxon>metagenomes</taxon>
        <taxon>ecological metagenomes</taxon>
    </lineage>
</organism>
<dbReference type="SUPFAM" id="SSF50156">
    <property type="entry name" value="PDZ domain-like"/>
    <property type="match status" value="1"/>
</dbReference>
<evidence type="ECO:0000259" key="4">
    <source>
        <dbReference type="PROSITE" id="PS50106"/>
    </source>
</evidence>
<accession>X0WDJ2</accession>
<keyword evidence="1" id="KW-0645">Protease</keyword>
<dbReference type="GO" id="GO:0008233">
    <property type="term" value="F:peptidase activity"/>
    <property type="evidence" value="ECO:0007669"/>
    <property type="project" value="UniProtKB-KW"/>
</dbReference>
<feature type="transmembrane region" description="Helical" evidence="3">
    <location>
        <begin position="15"/>
        <end position="35"/>
    </location>
</feature>
<keyword evidence="3" id="KW-1133">Transmembrane helix</keyword>
<protein>
    <recommendedName>
        <fullName evidence="4">PDZ domain-containing protein</fullName>
    </recommendedName>
</protein>
<dbReference type="GO" id="GO:0006508">
    <property type="term" value="P:proteolysis"/>
    <property type="evidence" value="ECO:0007669"/>
    <property type="project" value="UniProtKB-KW"/>
</dbReference>
<name>X0WDJ2_9ZZZZ</name>
<proteinExistence type="predicted"/>
<feature type="domain" description="PDZ" evidence="4">
    <location>
        <begin position="66"/>
        <end position="160"/>
    </location>
</feature>
<feature type="non-terminal residue" evidence="5">
    <location>
        <position position="217"/>
    </location>
</feature>
<keyword evidence="3" id="KW-0812">Transmembrane</keyword>
<evidence type="ECO:0000256" key="2">
    <source>
        <dbReference type="ARBA" id="ARBA00022801"/>
    </source>
</evidence>
<dbReference type="Pfam" id="PF13180">
    <property type="entry name" value="PDZ_2"/>
    <property type="match status" value="1"/>
</dbReference>
<evidence type="ECO:0000256" key="1">
    <source>
        <dbReference type="ARBA" id="ARBA00022670"/>
    </source>
</evidence>
<dbReference type="PROSITE" id="PS50106">
    <property type="entry name" value="PDZ"/>
    <property type="match status" value="1"/>
</dbReference>
<dbReference type="InterPro" id="IPR051201">
    <property type="entry name" value="Chloro_Bact_Ser_Proteases"/>
</dbReference>
<keyword evidence="2" id="KW-0378">Hydrolase</keyword>
<dbReference type="InterPro" id="IPR036034">
    <property type="entry name" value="PDZ_sf"/>
</dbReference>
<evidence type="ECO:0000256" key="3">
    <source>
        <dbReference type="SAM" id="Phobius"/>
    </source>
</evidence>
<reference evidence="5" key="1">
    <citation type="journal article" date="2014" name="Front. Microbiol.">
        <title>High frequency of phylogenetically diverse reductive dehalogenase-homologous genes in deep subseafloor sedimentary metagenomes.</title>
        <authorList>
            <person name="Kawai M."/>
            <person name="Futagami T."/>
            <person name="Toyoda A."/>
            <person name="Takaki Y."/>
            <person name="Nishi S."/>
            <person name="Hori S."/>
            <person name="Arai W."/>
            <person name="Tsubouchi T."/>
            <person name="Morono Y."/>
            <person name="Uchiyama I."/>
            <person name="Ito T."/>
            <person name="Fujiyama A."/>
            <person name="Inagaki F."/>
            <person name="Takami H."/>
        </authorList>
    </citation>
    <scope>NUCLEOTIDE SEQUENCE</scope>
    <source>
        <strain evidence="5">Expedition CK06-06</strain>
    </source>
</reference>
<dbReference type="Gene3D" id="2.30.42.10">
    <property type="match status" value="1"/>
</dbReference>
<gene>
    <name evidence="5" type="ORF">S01H1_58822</name>
</gene>
<evidence type="ECO:0000313" key="5">
    <source>
        <dbReference type="EMBL" id="GAG22628.1"/>
    </source>
</evidence>